<dbReference type="AlphaFoldDB" id="A0ABD1SWQ6"/>
<feature type="region of interest" description="Disordered" evidence="1">
    <location>
        <begin position="1"/>
        <end position="45"/>
    </location>
</feature>
<proteinExistence type="predicted"/>
<keyword evidence="3" id="KW-1185">Reference proteome</keyword>
<evidence type="ECO:0000256" key="1">
    <source>
        <dbReference type="SAM" id="MobiDB-lite"/>
    </source>
</evidence>
<name>A0ABD1SWQ6_9LAMI</name>
<feature type="region of interest" description="Disordered" evidence="1">
    <location>
        <begin position="162"/>
        <end position="209"/>
    </location>
</feature>
<protein>
    <submittedName>
        <fullName evidence="2">Uncharacterized protein</fullName>
    </submittedName>
</protein>
<evidence type="ECO:0000313" key="2">
    <source>
        <dbReference type="EMBL" id="KAL2504885.1"/>
    </source>
</evidence>
<dbReference type="Proteomes" id="UP001604336">
    <property type="component" value="Unassembled WGS sequence"/>
</dbReference>
<organism evidence="2 3">
    <name type="scientific">Abeliophyllum distichum</name>
    <dbReference type="NCBI Taxonomy" id="126358"/>
    <lineage>
        <taxon>Eukaryota</taxon>
        <taxon>Viridiplantae</taxon>
        <taxon>Streptophyta</taxon>
        <taxon>Embryophyta</taxon>
        <taxon>Tracheophyta</taxon>
        <taxon>Spermatophyta</taxon>
        <taxon>Magnoliopsida</taxon>
        <taxon>eudicotyledons</taxon>
        <taxon>Gunneridae</taxon>
        <taxon>Pentapetalae</taxon>
        <taxon>asterids</taxon>
        <taxon>lamiids</taxon>
        <taxon>Lamiales</taxon>
        <taxon>Oleaceae</taxon>
        <taxon>Forsythieae</taxon>
        <taxon>Abeliophyllum</taxon>
    </lineage>
</organism>
<comment type="caution">
    <text evidence="2">The sequence shown here is derived from an EMBL/GenBank/DDBJ whole genome shotgun (WGS) entry which is preliminary data.</text>
</comment>
<dbReference type="EMBL" id="JBFOLK010000006">
    <property type="protein sequence ID" value="KAL2504885.1"/>
    <property type="molecule type" value="Genomic_DNA"/>
</dbReference>
<feature type="compositionally biased region" description="Polar residues" evidence="1">
    <location>
        <begin position="167"/>
        <end position="177"/>
    </location>
</feature>
<feature type="region of interest" description="Disordered" evidence="1">
    <location>
        <begin position="105"/>
        <end position="137"/>
    </location>
</feature>
<accession>A0ABD1SWQ6</accession>
<gene>
    <name evidence="2" type="ORF">Adt_20506</name>
</gene>
<evidence type="ECO:0000313" key="3">
    <source>
        <dbReference type="Proteomes" id="UP001604336"/>
    </source>
</evidence>
<sequence>MGDLPPKNPNLPKLPTKPPDISSTMVGHHSPVMPNPNTSPTPPHIGLTPSNSLPIAVTLGFALSEAAAPTNGGMIISHSPFDAPPIDEQVEGSIAQNLEPLISGQPRMPMPSPSGPLVAGSGPPFSDAPNPASPSSSHLIVPRMAHALPPAADSRTAMPATKAHTAMSIQTSKQGVPNSDGLPLNQISEPSKSLDPIAEDSSDANVPAPALPARTARAPAGCPACHSG</sequence>
<feature type="compositionally biased region" description="Low complexity" evidence="1">
    <location>
        <begin position="123"/>
        <end position="137"/>
    </location>
</feature>
<feature type="compositionally biased region" description="Pro residues" evidence="1">
    <location>
        <begin position="33"/>
        <end position="43"/>
    </location>
</feature>
<reference evidence="3" key="1">
    <citation type="submission" date="2024-07" db="EMBL/GenBank/DDBJ databases">
        <title>Two chromosome-level genome assemblies of Korean endemic species Abeliophyllum distichum and Forsythia ovata (Oleaceae).</title>
        <authorList>
            <person name="Jang H."/>
        </authorList>
    </citation>
    <scope>NUCLEOTIDE SEQUENCE [LARGE SCALE GENOMIC DNA]</scope>
</reference>